<evidence type="ECO:0000256" key="6">
    <source>
        <dbReference type="SAM" id="SignalP"/>
    </source>
</evidence>
<accession>A0A1D2AH15</accession>
<dbReference type="GO" id="GO:0044389">
    <property type="term" value="F:ubiquitin-like protein ligase binding"/>
    <property type="evidence" value="ECO:0007669"/>
    <property type="project" value="TreeGrafter"/>
</dbReference>
<keyword evidence="4" id="KW-0472">Membrane</keyword>
<feature type="compositionally biased region" description="Acidic residues" evidence="5">
    <location>
        <begin position="67"/>
        <end position="81"/>
    </location>
</feature>
<feature type="compositionally biased region" description="Basic residues" evidence="5">
    <location>
        <begin position="52"/>
        <end position="62"/>
    </location>
</feature>
<feature type="region of interest" description="Disordered" evidence="5">
    <location>
        <begin position="39"/>
        <end position="108"/>
    </location>
</feature>
<evidence type="ECO:0000256" key="1">
    <source>
        <dbReference type="ARBA" id="ARBA00004167"/>
    </source>
</evidence>
<evidence type="ECO:0000256" key="2">
    <source>
        <dbReference type="ARBA" id="ARBA00022692"/>
    </source>
</evidence>
<gene>
    <name evidence="7" type="ORF">g.49045</name>
</gene>
<keyword evidence="6" id="KW-0732">Signal</keyword>
<dbReference type="PANTHER" id="PTHR48176">
    <property type="entry name" value="DDRGK DOMAIN-CONTAINING PROTEIN 1"/>
    <property type="match status" value="1"/>
</dbReference>
<dbReference type="EMBL" id="GDKF01000116">
    <property type="protein sequence ID" value="JAT78506.1"/>
    <property type="molecule type" value="Transcribed_RNA"/>
</dbReference>
<dbReference type="InterPro" id="IPR050899">
    <property type="entry name" value="DDRGK_domain-containing"/>
</dbReference>
<dbReference type="InterPro" id="IPR036388">
    <property type="entry name" value="WH-like_DNA-bd_sf"/>
</dbReference>
<dbReference type="GO" id="GO:0016020">
    <property type="term" value="C:membrane"/>
    <property type="evidence" value="ECO:0007669"/>
    <property type="project" value="UniProtKB-SubCell"/>
</dbReference>
<proteinExistence type="predicted"/>
<reference evidence="7" key="1">
    <citation type="submission" date="2015-08" db="EMBL/GenBank/DDBJ databases">
        <authorList>
            <person name="Babu N.S."/>
            <person name="Beckwith C.J."/>
            <person name="Beseler K.G."/>
            <person name="Brison A."/>
            <person name="Carone J.V."/>
            <person name="Caskin T.P."/>
            <person name="Diamond M."/>
            <person name="Durham M.E."/>
            <person name="Foxe J.M."/>
            <person name="Go M."/>
            <person name="Henderson B.A."/>
            <person name="Jones I.B."/>
            <person name="McGettigan J.A."/>
            <person name="Micheletti S.J."/>
            <person name="Nasrallah M.E."/>
            <person name="Ortiz D."/>
            <person name="Piller C.R."/>
            <person name="Privatt S.R."/>
            <person name="Schneider S.L."/>
            <person name="Sharp S."/>
            <person name="Smith T.C."/>
            <person name="Stanton J.D."/>
            <person name="Ullery H.E."/>
            <person name="Wilson R.J."/>
            <person name="Serrano M.G."/>
            <person name="Buck G."/>
            <person name="Lee V."/>
            <person name="Wang Y."/>
            <person name="Carvalho R."/>
            <person name="Voegtly L."/>
            <person name="Shi R."/>
            <person name="Duckworth R."/>
            <person name="Johnson A."/>
            <person name="Loviza R."/>
            <person name="Walstead R."/>
            <person name="Shah Z."/>
            <person name="Kiflezghi M."/>
            <person name="Wade K."/>
            <person name="Ball S.L."/>
            <person name="Bradley K.W."/>
            <person name="Asai D.J."/>
            <person name="Bowman C.A."/>
            <person name="Russell D.A."/>
            <person name="Pope W.H."/>
            <person name="Jacobs-Sera D."/>
            <person name="Hendrix R.W."/>
            <person name="Hatfull G.F."/>
        </authorList>
    </citation>
    <scope>NUCLEOTIDE SEQUENCE</scope>
</reference>
<evidence type="ECO:0000256" key="3">
    <source>
        <dbReference type="ARBA" id="ARBA00022989"/>
    </source>
</evidence>
<name>A0A1D2AH15_AUXPR</name>
<evidence type="ECO:0000313" key="7">
    <source>
        <dbReference type="EMBL" id="JAT78506.1"/>
    </source>
</evidence>
<dbReference type="SMART" id="SM01128">
    <property type="entry name" value="DDRGK"/>
    <property type="match status" value="1"/>
</dbReference>
<keyword evidence="3" id="KW-1133">Transmembrane helix</keyword>
<dbReference type="PANTHER" id="PTHR48176:SF1">
    <property type="entry name" value="DDRGK DOMAIN-CONTAINING PROTEIN 1"/>
    <property type="match status" value="1"/>
</dbReference>
<dbReference type="SUPFAM" id="SSF46785">
    <property type="entry name" value="Winged helix' DNA-binding domain"/>
    <property type="match status" value="1"/>
</dbReference>
<feature type="chain" id="PRO_5008901558" description="DDRGK domain-containing protein 1" evidence="6">
    <location>
        <begin position="19"/>
        <end position="373"/>
    </location>
</feature>
<dbReference type="Gene3D" id="1.10.10.10">
    <property type="entry name" value="Winged helix-like DNA-binding domain superfamily/Winged helix DNA-binding domain"/>
    <property type="match status" value="1"/>
</dbReference>
<dbReference type="AlphaFoldDB" id="A0A1D2AH15"/>
<dbReference type="Pfam" id="PF09756">
    <property type="entry name" value="DDRGK"/>
    <property type="match status" value="1"/>
</dbReference>
<sequence>MLPLLVTLLLAVIVLATAAWWIKTKSSVAIIEVAAPEQDDRRGAGGGMQAGLRRRRARRARGHASSDDDEQAYGEDGEDEPQEQHHPVVASKRQAYDAQRAQREAEREALEAAQEAEIAAAAAAREARDKAEAEKWRSMFTVEETGQEALTQEQGESLEGQIIEYIQTRKTVELDALAAEFGLKVADVIKKVQGLEAEQKLTGIMDDRGKFIYISRGELEAVAEAITSRGRIAIAELAQLSTRLIDLNPRVVEGEVSLDDVGLDGTEEAVAACMMTEFREGRAGTLGCQAVNGRSRPQRSQPRVPRALLPPWPAPLWQPPALPRPPWPRVSCTKGQGRCKADEGRPLLLKAHLSLAGSRPGTSLASCSPSRIH</sequence>
<evidence type="ECO:0000256" key="5">
    <source>
        <dbReference type="SAM" id="MobiDB-lite"/>
    </source>
</evidence>
<keyword evidence="2" id="KW-0812">Transmembrane</keyword>
<evidence type="ECO:0000256" key="4">
    <source>
        <dbReference type="ARBA" id="ARBA00023136"/>
    </source>
</evidence>
<organism evidence="7">
    <name type="scientific">Auxenochlorella protothecoides</name>
    <name type="common">Green microalga</name>
    <name type="synonym">Chlorella protothecoides</name>
    <dbReference type="NCBI Taxonomy" id="3075"/>
    <lineage>
        <taxon>Eukaryota</taxon>
        <taxon>Viridiplantae</taxon>
        <taxon>Chlorophyta</taxon>
        <taxon>core chlorophytes</taxon>
        <taxon>Trebouxiophyceae</taxon>
        <taxon>Chlorellales</taxon>
        <taxon>Chlorellaceae</taxon>
        <taxon>Auxenochlorella</taxon>
    </lineage>
</organism>
<comment type="subcellular location">
    <subcellularLocation>
        <location evidence="1">Membrane</location>
        <topology evidence="1">Single-pass membrane protein</topology>
    </subcellularLocation>
</comment>
<feature type="signal peptide" evidence="6">
    <location>
        <begin position="1"/>
        <end position="18"/>
    </location>
</feature>
<protein>
    <recommendedName>
        <fullName evidence="8">DDRGK domain-containing protein 1</fullName>
    </recommendedName>
</protein>
<dbReference type="InterPro" id="IPR036390">
    <property type="entry name" value="WH_DNA-bd_sf"/>
</dbReference>
<dbReference type="InterPro" id="IPR019153">
    <property type="entry name" value="DDRGK_dom-contain"/>
</dbReference>
<evidence type="ECO:0008006" key="8">
    <source>
        <dbReference type="Google" id="ProtNLM"/>
    </source>
</evidence>